<evidence type="ECO:0000256" key="2">
    <source>
        <dbReference type="ARBA" id="ARBA00022801"/>
    </source>
</evidence>
<evidence type="ECO:0000313" key="7">
    <source>
        <dbReference type="EMBL" id="BCS85049.1"/>
    </source>
</evidence>
<comment type="similarity">
    <text evidence="1 4">Belongs to the glycosyl hydrolase 43 family.</text>
</comment>
<dbReference type="InterPro" id="IPR051795">
    <property type="entry name" value="Glycosyl_Hydrlase_43"/>
</dbReference>
<feature type="domain" description="Beta-xylosidase C-terminal Concanavalin A-like" evidence="6">
    <location>
        <begin position="329"/>
        <end position="532"/>
    </location>
</feature>
<feature type="signal peptide" evidence="5">
    <location>
        <begin position="1"/>
        <end position="21"/>
    </location>
</feature>
<proteinExistence type="inferred from homology"/>
<keyword evidence="5" id="KW-0732">Signal</keyword>
<dbReference type="Pfam" id="PF04616">
    <property type="entry name" value="Glyco_hydro_43"/>
    <property type="match status" value="1"/>
</dbReference>
<dbReference type="PANTHER" id="PTHR42812">
    <property type="entry name" value="BETA-XYLOSIDASE"/>
    <property type="match status" value="1"/>
</dbReference>
<gene>
    <name evidence="7" type="ORF">prwr041_09420</name>
</gene>
<accession>A0ABN6EI67</accession>
<dbReference type="SUPFAM" id="SSF75005">
    <property type="entry name" value="Arabinanase/levansucrase/invertase"/>
    <property type="match status" value="1"/>
</dbReference>
<dbReference type="SUPFAM" id="SSF49899">
    <property type="entry name" value="Concanavalin A-like lectins/glucanases"/>
    <property type="match status" value="1"/>
</dbReference>
<sequence length="535" mass="61024">MIRNRFLLFLFLTLAASTCFGKNQKESSNITSRQFTNPVIWADAPDPDVIRVGDYFYMVTTTMHLMPGAPIMRSKDLVNWETVNYVFDKLTDSPKYDMKEGTVYGRGQWATSLKYHKGRFYVLFAPNDNPGGDTYIYTAKNPTDKWTLVSRMKHFHDATLFFDDDDRAYVVYGTGQMCELTPDLKGVKEGSDVKLFNREADETGLLEGSRMIKHNGKYYLLMISWPAGKARHEVCYRSENIHGPFEKKTILETPFGGFSYVGQGTIVDAKDGKWYGIIFQDRGGVGRVLTLEPCKWINEWPILGDEKGHVPEIMDKPIQGCKTTDIVGSDDFNSKKLNMYWQWNHNPIDNAWSLSERSGYLRLKTSRISNSIFDAPNTISQRMKGPKSSAIISLDISKMKDGDKTGVAAFNGDSGILTISKTGKKNVLTMSEESVSLSDRAKAITGVKKNVKDSVEIKSNKIYLRIDVDFNPGKDIAKFYYSLNNKNWNRIGSDYKMIFDYRRFFMGTRFAIFNYATKQAGGYVDMDFFKFKMMK</sequence>
<dbReference type="PANTHER" id="PTHR42812:SF15">
    <property type="entry name" value="HYDROLASE, PUTATIVE (AFU_ORTHOLOGUE AFUA_2G00930)-RELATED"/>
    <property type="match status" value="1"/>
</dbReference>
<dbReference type="GO" id="GO:0016787">
    <property type="term" value="F:hydrolase activity"/>
    <property type="evidence" value="ECO:0007669"/>
    <property type="project" value="UniProtKB-KW"/>
</dbReference>
<protein>
    <submittedName>
        <fullName evidence="7">Glycosyl hydrolase</fullName>
    </submittedName>
</protein>
<dbReference type="Proteomes" id="UP001319045">
    <property type="component" value="Chromosome"/>
</dbReference>
<keyword evidence="2 4" id="KW-0378">Hydrolase</keyword>
<keyword evidence="3 4" id="KW-0326">Glycosidase</keyword>
<dbReference type="EMBL" id="AP024484">
    <property type="protein sequence ID" value="BCS85049.1"/>
    <property type="molecule type" value="Genomic_DNA"/>
</dbReference>
<evidence type="ECO:0000256" key="5">
    <source>
        <dbReference type="SAM" id="SignalP"/>
    </source>
</evidence>
<evidence type="ECO:0000256" key="3">
    <source>
        <dbReference type="ARBA" id="ARBA00023295"/>
    </source>
</evidence>
<dbReference type="CDD" id="cd09001">
    <property type="entry name" value="GH43_FsAxh1-like"/>
    <property type="match status" value="1"/>
</dbReference>
<dbReference type="InterPro" id="IPR006710">
    <property type="entry name" value="Glyco_hydro_43"/>
</dbReference>
<organism evidence="7 8">
    <name type="scientific">Prevotella herbatica</name>
    <dbReference type="NCBI Taxonomy" id="2801997"/>
    <lineage>
        <taxon>Bacteria</taxon>
        <taxon>Pseudomonadati</taxon>
        <taxon>Bacteroidota</taxon>
        <taxon>Bacteroidia</taxon>
        <taxon>Bacteroidales</taxon>
        <taxon>Prevotellaceae</taxon>
        <taxon>Prevotella</taxon>
    </lineage>
</organism>
<dbReference type="Gene3D" id="2.115.10.20">
    <property type="entry name" value="Glycosyl hydrolase domain, family 43"/>
    <property type="match status" value="1"/>
</dbReference>
<dbReference type="Gene3D" id="2.60.120.200">
    <property type="match status" value="1"/>
</dbReference>
<dbReference type="InterPro" id="IPR023296">
    <property type="entry name" value="Glyco_hydro_beta-prop_sf"/>
</dbReference>
<dbReference type="Pfam" id="PF17851">
    <property type="entry name" value="GH43_C2"/>
    <property type="match status" value="1"/>
</dbReference>
<evidence type="ECO:0000256" key="1">
    <source>
        <dbReference type="ARBA" id="ARBA00009865"/>
    </source>
</evidence>
<evidence type="ECO:0000313" key="8">
    <source>
        <dbReference type="Proteomes" id="UP001319045"/>
    </source>
</evidence>
<dbReference type="InterPro" id="IPR013320">
    <property type="entry name" value="ConA-like_dom_sf"/>
</dbReference>
<evidence type="ECO:0000256" key="4">
    <source>
        <dbReference type="RuleBase" id="RU361187"/>
    </source>
</evidence>
<feature type="chain" id="PRO_5047317097" evidence="5">
    <location>
        <begin position="22"/>
        <end position="535"/>
    </location>
</feature>
<reference evidence="7 8" key="1">
    <citation type="journal article" date="2022" name="Int. J. Syst. Evol. Microbiol.">
        <title>Prevotella herbatica sp. nov., a plant polysaccharide-decomposing anaerobic bacterium isolated from a methanogenic reactor.</title>
        <authorList>
            <person name="Uek A."/>
            <person name="Tonouchi A."/>
            <person name="Kaku N."/>
            <person name="Ueki K."/>
        </authorList>
    </citation>
    <scope>NUCLEOTIDE SEQUENCE [LARGE SCALE GENOMIC DNA]</scope>
    <source>
        <strain evidence="7 8">WR041</strain>
    </source>
</reference>
<dbReference type="RefSeq" id="WP_207155582.1">
    <property type="nucleotide sequence ID" value="NZ_AP024484.1"/>
</dbReference>
<keyword evidence="8" id="KW-1185">Reference proteome</keyword>
<name>A0ABN6EI67_9BACT</name>
<dbReference type="InterPro" id="IPR041542">
    <property type="entry name" value="GH43_C2"/>
</dbReference>
<evidence type="ECO:0000259" key="6">
    <source>
        <dbReference type="Pfam" id="PF17851"/>
    </source>
</evidence>